<evidence type="ECO:0000313" key="2">
    <source>
        <dbReference type="Proteomes" id="UP000199112"/>
    </source>
</evidence>
<reference evidence="2" key="1">
    <citation type="submission" date="2016-10" db="EMBL/GenBank/DDBJ databases">
        <authorList>
            <person name="Varghese N."/>
            <person name="Submissions S."/>
        </authorList>
    </citation>
    <scope>NUCLEOTIDE SEQUENCE [LARGE SCALE GENOMIC DNA]</scope>
    <source>
        <strain evidence="2">CGMCC 1.8981</strain>
    </source>
</reference>
<accession>A0A1H6FYM6</accession>
<dbReference type="EMBL" id="FNWL01000002">
    <property type="protein sequence ID" value="SEH15897.1"/>
    <property type="molecule type" value="Genomic_DNA"/>
</dbReference>
<dbReference type="OrthoDB" id="197906at2157"/>
<sequence length="258" mass="30117">MEIKIRKLVRHLDDKGVFETAGVVVDHTERSVANLLEGSPGYYRGQMLCLRRRYNTETITPVWISPKDITGLTGKYERREDGHLDYFPHFKPRESEWKSVSYAKEVEYGDSCFGSWDKDSPQFSQLLLYRGAHQHFVDDQDWKKTVYYQQLRDRFCKRGWNDEEAEELAMNRCQKLDWLHDRMSEHGYRSQRKLNGHPLHEVTVTVGRDGDVLYNCEGRHRLSISKILGVDAIPVLVLATHEKFDGSLTSIFSNTCEL</sequence>
<dbReference type="Proteomes" id="UP000199112">
    <property type="component" value="Unassembled WGS sequence"/>
</dbReference>
<proteinExistence type="predicted"/>
<gene>
    <name evidence="1" type="ORF">SAMN04487967_2296</name>
</gene>
<organism evidence="1 2">
    <name type="scientific">Natronorubrum sediminis</name>
    <dbReference type="NCBI Taxonomy" id="640943"/>
    <lineage>
        <taxon>Archaea</taxon>
        <taxon>Methanobacteriati</taxon>
        <taxon>Methanobacteriota</taxon>
        <taxon>Stenosarchaea group</taxon>
        <taxon>Halobacteria</taxon>
        <taxon>Halobacteriales</taxon>
        <taxon>Natrialbaceae</taxon>
        <taxon>Natronorubrum</taxon>
    </lineage>
</organism>
<dbReference type="AlphaFoldDB" id="A0A1H6FYM6"/>
<dbReference type="RefSeq" id="WP_139305407.1">
    <property type="nucleotide sequence ID" value="NZ_FNWL01000002.1"/>
</dbReference>
<keyword evidence="2" id="KW-1185">Reference proteome</keyword>
<protein>
    <recommendedName>
        <fullName evidence="3">ParB-like nuclease domain-containing protein</fullName>
    </recommendedName>
</protein>
<evidence type="ECO:0000313" key="1">
    <source>
        <dbReference type="EMBL" id="SEH15897.1"/>
    </source>
</evidence>
<evidence type="ECO:0008006" key="3">
    <source>
        <dbReference type="Google" id="ProtNLM"/>
    </source>
</evidence>
<name>A0A1H6FYM6_9EURY</name>